<accession>A0A183Q737</accession>
<sequence>MITSAYFEYWQKREFFFNSNHMYDKFPIYQNFWDTEGVY</sequence>
<reference evidence="1 2" key="1">
    <citation type="submission" date="2018-11" db="EMBL/GenBank/DDBJ databases">
        <authorList>
            <consortium name="Pathogen Informatics"/>
        </authorList>
    </citation>
    <scope>NUCLEOTIDE SEQUENCE [LARGE SCALE GENOMIC DNA]</scope>
    <source>
        <strain>Denwood</strain>
        <strain evidence="2">Zambia</strain>
    </source>
</reference>
<gene>
    <name evidence="1" type="ORF">SMTD_LOCUS22423</name>
</gene>
<organism evidence="1 2">
    <name type="scientific">Schistosoma mattheei</name>
    <dbReference type="NCBI Taxonomy" id="31246"/>
    <lineage>
        <taxon>Eukaryota</taxon>
        <taxon>Metazoa</taxon>
        <taxon>Spiralia</taxon>
        <taxon>Lophotrochozoa</taxon>
        <taxon>Platyhelminthes</taxon>
        <taxon>Trematoda</taxon>
        <taxon>Digenea</taxon>
        <taxon>Strigeidida</taxon>
        <taxon>Schistosomatoidea</taxon>
        <taxon>Schistosomatidae</taxon>
        <taxon>Schistosoma</taxon>
    </lineage>
</organism>
<keyword evidence="2" id="KW-1185">Reference proteome</keyword>
<dbReference type="EMBL" id="UZAL01051377">
    <property type="protein sequence ID" value="VDP87264.1"/>
    <property type="molecule type" value="Genomic_DNA"/>
</dbReference>
<protein>
    <submittedName>
        <fullName evidence="1">Uncharacterized protein</fullName>
    </submittedName>
</protein>
<proteinExistence type="predicted"/>
<dbReference type="AlphaFoldDB" id="A0A183Q737"/>
<dbReference type="Proteomes" id="UP000269396">
    <property type="component" value="Unassembled WGS sequence"/>
</dbReference>
<name>A0A183Q737_9TREM</name>
<evidence type="ECO:0000313" key="2">
    <source>
        <dbReference type="Proteomes" id="UP000269396"/>
    </source>
</evidence>
<evidence type="ECO:0000313" key="1">
    <source>
        <dbReference type="EMBL" id="VDP87264.1"/>
    </source>
</evidence>